<dbReference type="InterPro" id="IPR015943">
    <property type="entry name" value="WD40/YVTN_repeat-like_dom_sf"/>
</dbReference>
<feature type="repeat" description="WD" evidence="1">
    <location>
        <begin position="503"/>
        <end position="544"/>
    </location>
</feature>
<dbReference type="PROSITE" id="PS50082">
    <property type="entry name" value="WD_REPEATS_2"/>
    <property type="match status" value="2"/>
</dbReference>
<evidence type="ECO:0000256" key="2">
    <source>
        <dbReference type="SAM" id="Coils"/>
    </source>
</evidence>
<dbReference type="Proteomes" id="UP001168821">
    <property type="component" value="Unassembled WGS sequence"/>
</dbReference>
<dbReference type="PANTHER" id="PTHR32215">
    <property type="entry name" value="CILIA- AND FLAGELLA-ASSOCIATED PROTEIN 57"/>
    <property type="match status" value="1"/>
</dbReference>
<dbReference type="InterPro" id="IPR001680">
    <property type="entry name" value="WD40_rpt"/>
</dbReference>
<evidence type="ECO:0008006" key="5">
    <source>
        <dbReference type="Google" id="ProtNLM"/>
    </source>
</evidence>
<feature type="coiled-coil region" evidence="2">
    <location>
        <begin position="898"/>
        <end position="1023"/>
    </location>
</feature>
<dbReference type="SUPFAM" id="SSF50998">
    <property type="entry name" value="Quinoprotein alcohol dehydrogenase-like"/>
    <property type="match status" value="1"/>
</dbReference>
<feature type="coiled-coil region" evidence="2">
    <location>
        <begin position="686"/>
        <end position="756"/>
    </location>
</feature>
<dbReference type="AlphaFoldDB" id="A0AA38I506"/>
<dbReference type="Gene3D" id="2.130.10.10">
    <property type="entry name" value="YVTN repeat-like/Quinoprotein amine dehydrogenase"/>
    <property type="match status" value="2"/>
</dbReference>
<dbReference type="Pfam" id="PF00400">
    <property type="entry name" value="WD40"/>
    <property type="match status" value="2"/>
</dbReference>
<proteinExistence type="predicted"/>
<feature type="coiled-coil region" evidence="2">
    <location>
        <begin position="787"/>
        <end position="847"/>
    </location>
</feature>
<dbReference type="InterPro" id="IPR052993">
    <property type="entry name" value="CFA-57"/>
</dbReference>
<keyword evidence="2" id="KW-0175">Coiled coil</keyword>
<reference evidence="3" key="1">
    <citation type="journal article" date="2023" name="G3 (Bethesda)">
        <title>Whole genome assemblies of Zophobas morio and Tenebrio molitor.</title>
        <authorList>
            <person name="Kaur S."/>
            <person name="Stinson S.A."/>
            <person name="diCenzo G.C."/>
        </authorList>
    </citation>
    <scope>NUCLEOTIDE SEQUENCE</scope>
    <source>
        <strain evidence="3">QUZm001</strain>
    </source>
</reference>
<evidence type="ECO:0000313" key="4">
    <source>
        <dbReference type="Proteomes" id="UP001168821"/>
    </source>
</evidence>
<evidence type="ECO:0000256" key="1">
    <source>
        <dbReference type="PROSITE-ProRule" id="PRU00221"/>
    </source>
</evidence>
<dbReference type="EMBL" id="JALNTZ010000007">
    <property type="protein sequence ID" value="KAJ3646814.1"/>
    <property type="molecule type" value="Genomic_DNA"/>
</dbReference>
<organism evidence="3 4">
    <name type="scientific">Zophobas morio</name>
    <dbReference type="NCBI Taxonomy" id="2755281"/>
    <lineage>
        <taxon>Eukaryota</taxon>
        <taxon>Metazoa</taxon>
        <taxon>Ecdysozoa</taxon>
        <taxon>Arthropoda</taxon>
        <taxon>Hexapoda</taxon>
        <taxon>Insecta</taxon>
        <taxon>Pterygota</taxon>
        <taxon>Neoptera</taxon>
        <taxon>Endopterygota</taxon>
        <taxon>Coleoptera</taxon>
        <taxon>Polyphaga</taxon>
        <taxon>Cucujiformia</taxon>
        <taxon>Tenebrionidae</taxon>
        <taxon>Zophobas</taxon>
    </lineage>
</organism>
<keyword evidence="4" id="KW-1185">Reference proteome</keyword>
<dbReference type="Gene3D" id="1.10.287.1490">
    <property type="match status" value="1"/>
</dbReference>
<name>A0AA38I506_9CUCU</name>
<dbReference type="PANTHER" id="PTHR32215:SF0">
    <property type="entry name" value="CILIA- AND FLAGELLA-ASSOCIATED PROTEIN 57"/>
    <property type="match status" value="1"/>
</dbReference>
<protein>
    <recommendedName>
        <fullName evidence="5">WD repeat-containing protein 65</fullName>
    </recommendedName>
</protein>
<dbReference type="SMART" id="SM00320">
    <property type="entry name" value="WD40"/>
    <property type="match status" value="7"/>
</dbReference>
<accession>A0AA38I506</accession>
<feature type="coiled-coil region" evidence="2">
    <location>
        <begin position="1139"/>
        <end position="1214"/>
    </location>
</feature>
<feature type="repeat" description="WD" evidence="1">
    <location>
        <begin position="629"/>
        <end position="662"/>
    </location>
</feature>
<dbReference type="InterPro" id="IPR011047">
    <property type="entry name" value="Quinoprotein_ADH-like_sf"/>
</dbReference>
<comment type="caution">
    <text evidence="3">The sequence shown here is derived from an EMBL/GenBank/DDBJ whole genome shotgun (WGS) entry which is preliminary data.</text>
</comment>
<dbReference type="PROSITE" id="PS50294">
    <property type="entry name" value="WD_REPEATS_REGION"/>
    <property type="match status" value="1"/>
</dbReference>
<gene>
    <name evidence="3" type="ORF">Zmor_024384</name>
</gene>
<evidence type="ECO:0000313" key="3">
    <source>
        <dbReference type="EMBL" id="KAJ3646814.1"/>
    </source>
</evidence>
<keyword evidence="1" id="KW-0853">WD repeat</keyword>
<sequence>MSTSPFLQPRLVLGLRTDVKGNAQFITDEDVIFPVGAVLNVNNINQKRQKYIRLAEKGRNVTEVVVSPNKKLVAVVESGEKPFVTLWCPLTYKKKRQINLPADKESCADKFTAVAFTFDSKFLMCVTGEPDWTLYAFKSDKGKLESTGKANNLGNTGYVRHIACNPNDANLLCIVGDGLIKIMACTDYSWRQYGYSKGDQWNFTSAIWLSQDRLMVGTNEGRLLIIESGELKFVFNAADLPMLDLKAKDELQQTSQTSLKDLSISDLRPGEDYSIRSMIHFPRGFAFGYLNGTVHLYEMETPHKYIKRNVFKIPEVILERELEEEAEENQTKINCIAINPSQGRIIVTCNVSQVYHAMLWMQDSSATVAVESMFTELGSRLHNGPIGSMALCSWKPIVLTAGKLDRTLKIWNYESEELDLDQTFQDDLYGVDLHPSGLYAIVGFSDKLRFLTIMIEEFETTREFNIRVCKQCVFSKLGHMFAAANGNVIQVYSSVNFEMMYNLKGHNGKINGISWTNDDRKMASCGSEGAIYEWGVSDQKRLSEVVMKQCEFTGVAITTDGRSIYVVANDGHIREFMNANINRDVLLTPSGLDSMVLSKLDQMLFVSGNAGSIYNVKLPLLEKAEYQEYSVHGDTVTHMLIAFDDKFLFTGSADGTLVMWKLLNTEGKAIKMDKDFETSKDILISRQILEERIAQTNNLQMRLKELESEYAYQLRQNDVVNSLRMQEIHSGYCQAIEELKEKNEQLENDHVQEIHNINLDIKKMKLDHEEFVRELEANYNEKLIYEYEKFLRLEEKMEKMRRNLEKELDDLAAAKKASEEKITNEFLEKLEEKQMQFDELVEQTASKTKAHELIKQQIEEDADREIYEMRTFHAKELKEEQDLNVKIRGETAIVKKKLISSQKEIDDLKSKVYNLDNEHTKLKKSIINLEKDIVDLKKEISERDATIQDKEKRIFDLKRKNQELEKFKFILDFKIKELKSQIEPRERMIQEQTEQINAMVKELENLQRVILSLDLQLHELREKLYASDMELKKQVTRNYVMNRAIKKIKTDIFLASGQVQNVPALIKIVKDMYLKYNIDEDFAITQAEDTEVKSEFMRQREFLERTVTSLQVQVNKSSSTLSADKVKLTEENAVLLVETNMLRKELKDEQKRKEKLQSILGVNQKYLPPKVAMERVQNATATREEIRNQYKKTIEDQEKNVQVLRDENDRLLTKILLEASNNEPQIAAEYSTVIEDKVE</sequence>